<feature type="binding site" evidence="7">
    <location>
        <begin position="81"/>
        <end position="82"/>
    </location>
    <ligand>
        <name>beta-D-galactose</name>
        <dbReference type="ChEBI" id="CHEBI:27667"/>
    </ligand>
</feature>
<evidence type="ECO:0000256" key="7">
    <source>
        <dbReference type="PIRSR" id="PIRSR005096-3"/>
    </source>
</evidence>
<protein>
    <recommendedName>
        <fullName evidence="5">Aldose 1-epimerase</fullName>
        <ecNumber evidence="5">5.1.3.3</ecNumber>
    </recommendedName>
</protein>
<dbReference type="InterPro" id="IPR011013">
    <property type="entry name" value="Gal_mutarotase_sf_dom"/>
</dbReference>
<dbReference type="EC" id="5.1.3.3" evidence="5"/>
<dbReference type="InterPro" id="IPR015443">
    <property type="entry name" value="Aldose_1-epimerase"/>
</dbReference>
<dbReference type="OrthoDB" id="9779408at2"/>
<evidence type="ECO:0000256" key="1">
    <source>
        <dbReference type="ARBA" id="ARBA00005028"/>
    </source>
</evidence>
<sequence>MADVSERTREHVVNGETVQEVILTNAAGARAAILSWGAVVRDMQVTMADGSQRRVVLGYADVADYGDNGPHLGTVCGRVCNRIAHGRFTLDGTDYQLDVNGGGDVHLHGGPKGFTLRNWEVVETASDSVLLRIVSADGDEGYPGEVTVTCRYTLTEDTTLRMELEGTTDAVTLLNMTNHSYFTLAEGARAKDYWLEVASDFYTPTLPNMIPTGEVLKVDGTEYDFRELRALGQDYEVNFVLKGPRGAVVPVARLRSPAQDLEMEVATDQPGLLLYTAAGLEEGPGTYGQKLGPSLGLCLEAAGFCDSVNWRHFPSPVLEPGVTYRNTCEYRFRAL</sequence>
<dbReference type="CDD" id="cd09019">
    <property type="entry name" value="galactose_mutarotase_like"/>
    <property type="match status" value="1"/>
</dbReference>
<gene>
    <name evidence="8" type="ORF">SAMN04488094_101426</name>
</gene>
<accession>A0A1I1DR65</accession>
<dbReference type="SUPFAM" id="SSF74650">
    <property type="entry name" value="Galactose mutarotase-like"/>
    <property type="match status" value="1"/>
</dbReference>
<reference evidence="8 9" key="1">
    <citation type="submission" date="2016-10" db="EMBL/GenBank/DDBJ databases">
        <authorList>
            <person name="de Groot N.N."/>
        </authorList>
    </citation>
    <scope>NUCLEOTIDE SEQUENCE [LARGE SCALE GENOMIC DNA]</scope>
    <source>
        <strain evidence="8 9">DSM 19548</strain>
    </source>
</reference>
<dbReference type="UniPathway" id="UPA00242"/>
<dbReference type="GO" id="GO:0004034">
    <property type="term" value="F:aldose 1-epimerase activity"/>
    <property type="evidence" value="ECO:0007669"/>
    <property type="project" value="UniProtKB-EC"/>
</dbReference>
<comment type="pathway">
    <text evidence="1 5">Carbohydrate metabolism; hexose metabolism.</text>
</comment>
<dbReference type="GO" id="GO:0006006">
    <property type="term" value="P:glucose metabolic process"/>
    <property type="evidence" value="ECO:0007669"/>
    <property type="project" value="TreeGrafter"/>
</dbReference>
<dbReference type="GO" id="GO:0030246">
    <property type="term" value="F:carbohydrate binding"/>
    <property type="evidence" value="ECO:0007669"/>
    <property type="project" value="InterPro"/>
</dbReference>
<dbReference type="Pfam" id="PF01263">
    <property type="entry name" value="Aldose_epim"/>
    <property type="match status" value="1"/>
</dbReference>
<dbReference type="InterPro" id="IPR014718">
    <property type="entry name" value="GH-type_carb-bd"/>
</dbReference>
<evidence type="ECO:0000256" key="6">
    <source>
        <dbReference type="PIRSR" id="PIRSR005096-1"/>
    </source>
</evidence>
<evidence type="ECO:0000313" key="8">
    <source>
        <dbReference type="EMBL" id="SFB77297.1"/>
    </source>
</evidence>
<dbReference type="GO" id="GO:0033499">
    <property type="term" value="P:galactose catabolic process via UDP-galactose, Leloir pathway"/>
    <property type="evidence" value="ECO:0007669"/>
    <property type="project" value="TreeGrafter"/>
</dbReference>
<comment type="similarity">
    <text evidence="2 5">Belongs to the aldose epimerase family.</text>
</comment>
<feature type="active site" description="Proton donor" evidence="6">
    <location>
        <position position="179"/>
    </location>
</feature>
<organism evidence="8 9">
    <name type="scientific">Tropicimonas isoalkanivorans</name>
    <dbReference type="NCBI Taxonomy" id="441112"/>
    <lineage>
        <taxon>Bacteria</taxon>
        <taxon>Pseudomonadati</taxon>
        <taxon>Pseudomonadota</taxon>
        <taxon>Alphaproteobacteria</taxon>
        <taxon>Rhodobacterales</taxon>
        <taxon>Roseobacteraceae</taxon>
        <taxon>Tropicimonas</taxon>
    </lineage>
</organism>
<dbReference type="STRING" id="441112.SAMN04488094_101426"/>
<dbReference type="Proteomes" id="UP000198728">
    <property type="component" value="Unassembled WGS sequence"/>
</dbReference>
<keyword evidence="3 5" id="KW-0413">Isomerase</keyword>
<dbReference type="PIRSF" id="PIRSF005096">
    <property type="entry name" value="GALM"/>
    <property type="match status" value="1"/>
</dbReference>
<evidence type="ECO:0000256" key="3">
    <source>
        <dbReference type="ARBA" id="ARBA00023235"/>
    </source>
</evidence>
<dbReference type="AlphaFoldDB" id="A0A1I1DR65"/>
<feature type="active site" description="Proton acceptor" evidence="6">
    <location>
        <position position="300"/>
    </location>
</feature>
<evidence type="ECO:0000256" key="5">
    <source>
        <dbReference type="PIRNR" id="PIRNR005096"/>
    </source>
</evidence>
<dbReference type="EMBL" id="FOLG01000001">
    <property type="protein sequence ID" value="SFB77297.1"/>
    <property type="molecule type" value="Genomic_DNA"/>
</dbReference>
<name>A0A1I1DR65_9RHOB</name>
<dbReference type="PANTHER" id="PTHR10091">
    <property type="entry name" value="ALDOSE-1-EPIMERASE"/>
    <property type="match status" value="1"/>
</dbReference>
<keyword evidence="9" id="KW-1185">Reference proteome</keyword>
<proteinExistence type="inferred from homology"/>
<dbReference type="InterPro" id="IPR008183">
    <property type="entry name" value="Aldose_1/G6P_1-epimerase"/>
</dbReference>
<dbReference type="RefSeq" id="WP_093358978.1">
    <property type="nucleotide sequence ID" value="NZ_FOLG01000001.1"/>
</dbReference>
<dbReference type="InterPro" id="IPR047215">
    <property type="entry name" value="Galactose_mutarotase-like"/>
</dbReference>
<comment type="catalytic activity">
    <reaction evidence="5">
        <text>alpha-D-glucose = beta-D-glucose</text>
        <dbReference type="Rhea" id="RHEA:10264"/>
        <dbReference type="ChEBI" id="CHEBI:15903"/>
        <dbReference type="ChEBI" id="CHEBI:17925"/>
        <dbReference type="EC" id="5.1.3.3"/>
    </reaction>
</comment>
<dbReference type="PANTHER" id="PTHR10091:SF0">
    <property type="entry name" value="GALACTOSE MUTAROTASE"/>
    <property type="match status" value="1"/>
</dbReference>
<evidence type="ECO:0000313" key="9">
    <source>
        <dbReference type="Proteomes" id="UP000198728"/>
    </source>
</evidence>
<dbReference type="Gene3D" id="2.70.98.10">
    <property type="match status" value="1"/>
</dbReference>
<evidence type="ECO:0000256" key="2">
    <source>
        <dbReference type="ARBA" id="ARBA00006206"/>
    </source>
</evidence>
<keyword evidence="4 5" id="KW-0119">Carbohydrate metabolism</keyword>
<evidence type="ECO:0000256" key="4">
    <source>
        <dbReference type="ARBA" id="ARBA00023277"/>
    </source>
</evidence>
<feature type="binding site" evidence="7">
    <location>
        <begin position="179"/>
        <end position="181"/>
    </location>
    <ligand>
        <name>beta-D-galactose</name>
        <dbReference type="ChEBI" id="CHEBI:27667"/>
    </ligand>
</feature>